<evidence type="ECO:0000256" key="8">
    <source>
        <dbReference type="SAM" id="SignalP"/>
    </source>
</evidence>
<evidence type="ECO:0000256" key="2">
    <source>
        <dbReference type="ARBA" id="ARBA00023157"/>
    </source>
</evidence>
<evidence type="ECO:0000256" key="3">
    <source>
        <dbReference type="ARBA" id="ARBA00023180"/>
    </source>
</evidence>
<evidence type="ECO:0000313" key="9">
    <source>
        <dbReference type="EMBL" id="PWB76095.1"/>
    </source>
</evidence>
<evidence type="ECO:0000256" key="6">
    <source>
        <dbReference type="PIRSR" id="PIRSR601548-6"/>
    </source>
</evidence>
<feature type="binding site" evidence="5">
    <location>
        <position position="354"/>
    </location>
    <ligand>
        <name>Zn(2+)</name>
        <dbReference type="ChEBI" id="CHEBI:29105"/>
        <label>1</label>
        <note>catalytic</note>
    </ligand>
</feature>
<dbReference type="InterPro" id="IPR001548">
    <property type="entry name" value="Peptidase_M2"/>
</dbReference>
<protein>
    <submittedName>
        <fullName evidence="9">Peptidase M3</fullName>
    </submittedName>
</protein>
<feature type="active site" description="Proton donor 1" evidence="4">
    <location>
        <position position="476"/>
    </location>
</feature>
<proteinExistence type="predicted"/>
<name>A0A855X4B2_9BACT</name>
<dbReference type="Proteomes" id="UP000250918">
    <property type="component" value="Unassembled WGS sequence"/>
</dbReference>
<feature type="binding site" evidence="7">
    <location>
        <position position="350"/>
    </location>
    <ligand>
        <name>Zn(2+)</name>
        <dbReference type="ChEBI" id="CHEBI:29105"/>
        <label>2</label>
        <note>catalytic</note>
    </ligand>
</feature>
<evidence type="ECO:0000256" key="7">
    <source>
        <dbReference type="PIRSR" id="PIRSR601548-8"/>
    </source>
</evidence>
<evidence type="ECO:0000313" key="10">
    <source>
        <dbReference type="Proteomes" id="UP000250918"/>
    </source>
</evidence>
<feature type="active site" description="Proton donor 2" evidence="6">
    <location>
        <position position="476"/>
    </location>
</feature>
<dbReference type="PROSITE" id="PS51257">
    <property type="entry name" value="PROKAR_LIPOPROTEIN"/>
    <property type="match status" value="1"/>
</dbReference>
<accession>A0A855X4B2</accession>
<feature type="active site" description="Proton acceptor 1" evidence="4">
    <location>
        <position position="351"/>
    </location>
</feature>
<keyword evidence="3" id="KW-0325">Glycoprotein</keyword>
<dbReference type="GO" id="GO:0008237">
    <property type="term" value="F:metallopeptidase activity"/>
    <property type="evidence" value="ECO:0007669"/>
    <property type="project" value="InterPro"/>
</dbReference>
<dbReference type="Pfam" id="PF01401">
    <property type="entry name" value="Peptidase_M2"/>
    <property type="match status" value="2"/>
</dbReference>
<feature type="active site" description="Proton acceptor 2" evidence="6">
    <location>
        <position position="351"/>
    </location>
</feature>
<gene>
    <name evidence="9" type="ORF">C3F09_01245</name>
</gene>
<dbReference type="PANTHER" id="PTHR10514:SF27">
    <property type="entry name" value="ANGIOTENSIN-CONVERTING ENZYME"/>
    <property type="match status" value="1"/>
</dbReference>
<dbReference type="EMBL" id="PQAP01000005">
    <property type="protein sequence ID" value="PWB76095.1"/>
    <property type="molecule type" value="Genomic_DNA"/>
</dbReference>
<feature type="chain" id="PRO_5032642194" evidence="8">
    <location>
        <begin position="25"/>
        <end position="564"/>
    </location>
</feature>
<comment type="caution">
    <text evidence="9">The sequence shown here is derived from an EMBL/GenBank/DDBJ whole genome shotgun (WGS) entry which is preliminary data.</text>
</comment>
<sequence>MKSVATGFVLMMTFLAIACPTAGAADNDNQSAQVFLQEFEARVRPLSVAESQAFYDAVTSGDSAAYEKSTATALALQAVYTDPATFARIRAMREAGTVTDPRLKRMLDILYLGFLGNQTDTTLLRQLVERENALEQKFNTYRVRLGDRELNDNQVDSILRYSTNSAELEAVWKASREIGREILPQVQELTRLRNRIARALGFADFYDMQFKLGEQDPAEVLAIFDQLDSLTREPFATLKGQIDSALARRYGISIADLRPWHYQNRFFQEAPRIYEVNLDKFYEGKDPVAISREYFAGIGLPVDSIVAHSDLYERPGKYQHAQCVDIDRVGDVRVICNVRPDYYWMNTMLHELGHAVYDYYYDPSLPWLLHGAAHSLTTEAVANFFGRLASNPQWLTQMAGVPQDQVDKISPDCRRTLRLEQLVFSRWAQVVVRFERDMYANPDQDLNALWYRLVEKYQGLAPLAGRNEPDWAAKIHIALYPAYYHNYVLGELLASQFAATIGREVLNSNEPFNAGFTNDGRIGQFFIDKVFHPANSYRWDEMIERATGEKLTARYFARQFVEGK</sequence>
<organism evidence="9 10">
    <name type="scientific">candidate division GN15 bacterium</name>
    <dbReference type="NCBI Taxonomy" id="2072418"/>
    <lineage>
        <taxon>Bacteria</taxon>
        <taxon>candidate division GN15</taxon>
    </lineage>
</organism>
<dbReference type="PANTHER" id="PTHR10514">
    <property type="entry name" value="ANGIOTENSIN-CONVERTING ENZYME"/>
    <property type="match status" value="1"/>
</dbReference>
<evidence type="ECO:0000256" key="4">
    <source>
        <dbReference type="PIRSR" id="PIRSR601548-1"/>
    </source>
</evidence>
<feature type="binding site" evidence="5">
    <location>
        <position position="379"/>
    </location>
    <ligand>
        <name>Zn(2+)</name>
        <dbReference type="ChEBI" id="CHEBI:29105"/>
        <label>1</label>
        <note>catalytic</note>
    </ligand>
</feature>
<dbReference type="Gene3D" id="1.10.1370.30">
    <property type="match status" value="1"/>
</dbReference>
<dbReference type="GO" id="GO:0006508">
    <property type="term" value="P:proteolysis"/>
    <property type="evidence" value="ECO:0007669"/>
    <property type="project" value="InterPro"/>
</dbReference>
<reference evidence="9 10" key="1">
    <citation type="journal article" date="2018" name="ISME J.">
        <title>A methanotrophic archaeon couples anaerobic oxidation of methane to Fe(III) reduction.</title>
        <authorList>
            <person name="Cai C."/>
            <person name="Leu A.O."/>
            <person name="Xie G.J."/>
            <person name="Guo J."/>
            <person name="Feng Y."/>
            <person name="Zhao J.X."/>
            <person name="Tyson G.W."/>
            <person name="Yuan Z."/>
            <person name="Hu S."/>
        </authorList>
    </citation>
    <scope>NUCLEOTIDE SEQUENCE [LARGE SCALE GENOMIC DNA]</scope>
    <source>
        <strain evidence="9">FeB_12</strain>
    </source>
</reference>
<evidence type="ECO:0000256" key="5">
    <source>
        <dbReference type="PIRSR" id="PIRSR601548-3"/>
    </source>
</evidence>
<feature type="signal peptide" evidence="8">
    <location>
        <begin position="1"/>
        <end position="24"/>
    </location>
</feature>
<dbReference type="GO" id="GO:0016020">
    <property type="term" value="C:membrane"/>
    <property type="evidence" value="ECO:0007669"/>
    <property type="project" value="InterPro"/>
</dbReference>
<evidence type="ECO:0000256" key="1">
    <source>
        <dbReference type="ARBA" id="ARBA00022729"/>
    </source>
</evidence>
<dbReference type="AlphaFoldDB" id="A0A855X4B2"/>
<keyword evidence="5" id="KW-0479">Metal-binding</keyword>
<feature type="binding site" evidence="7">
    <location>
        <position position="379"/>
    </location>
    <ligand>
        <name>Zn(2+)</name>
        <dbReference type="ChEBI" id="CHEBI:29105"/>
        <label>2</label>
        <note>catalytic</note>
    </ligand>
</feature>
<feature type="binding site" evidence="7">
    <location>
        <position position="354"/>
    </location>
    <ligand>
        <name>Zn(2+)</name>
        <dbReference type="ChEBI" id="CHEBI:29105"/>
        <label>2</label>
        <note>catalytic</note>
    </ligand>
</feature>
<keyword evidence="5" id="KW-0862">Zinc</keyword>
<dbReference type="SUPFAM" id="SSF55486">
    <property type="entry name" value="Metalloproteases ('zincins'), catalytic domain"/>
    <property type="match status" value="1"/>
</dbReference>
<keyword evidence="1 8" id="KW-0732">Signal</keyword>
<dbReference type="GO" id="GO:0008241">
    <property type="term" value="F:peptidyl-dipeptidase activity"/>
    <property type="evidence" value="ECO:0007669"/>
    <property type="project" value="InterPro"/>
</dbReference>
<feature type="binding site" evidence="5">
    <location>
        <position position="350"/>
    </location>
    <ligand>
        <name>Zn(2+)</name>
        <dbReference type="ChEBI" id="CHEBI:29105"/>
        <label>1</label>
        <note>catalytic</note>
    </ligand>
</feature>
<keyword evidence="2" id="KW-1015">Disulfide bond</keyword>